<evidence type="ECO:0000313" key="3">
    <source>
        <dbReference type="EMBL" id="CAE7029088.1"/>
    </source>
</evidence>
<dbReference type="OrthoDB" id="421903at2759"/>
<evidence type="ECO:0000256" key="1">
    <source>
        <dbReference type="SAM" id="Coils"/>
    </source>
</evidence>
<feature type="coiled-coil region" evidence="1">
    <location>
        <begin position="8"/>
        <end position="42"/>
    </location>
</feature>
<sequence>MSASAQAALRLRRLLAKQTQDVKEMEVELQERETEREHLLQLLRYKEQILQQESFAAERLRAALCSAKGCKQYYILLCVLRSWRDAALRSSSRRGLTQAKEQSIEVVLRHACGALAMGLRQVTNRRMANAMYELWLHAEGQRLAVAAEEADARLPPTWEPDIANLNADEVSASREGEAEELSELGE</sequence>
<keyword evidence="4" id="KW-1185">Reference proteome</keyword>
<organism evidence="3 4">
    <name type="scientific">Symbiodinium natans</name>
    <dbReference type="NCBI Taxonomy" id="878477"/>
    <lineage>
        <taxon>Eukaryota</taxon>
        <taxon>Sar</taxon>
        <taxon>Alveolata</taxon>
        <taxon>Dinophyceae</taxon>
        <taxon>Suessiales</taxon>
        <taxon>Symbiodiniaceae</taxon>
        <taxon>Symbiodinium</taxon>
    </lineage>
</organism>
<proteinExistence type="predicted"/>
<comment type="caution">
    <text evidence="3">The sequence shown here is derived from an EMBL/GenBank/DDBJ whole genome shotgun (WGS) entry which is preliminary data.</text>
</comment>
<evidence type="ECO:0000256" key="2">
    <source>
        <dbReference type="SAM" id="MobiDB-lite"/>
    </source>
</evidence>
<reference evidence="3" key="1">
    <citation type="submission" date="2021-02" db="EMBL/GenBank/DDBJ databases">
        <authorList>
            <person name="Dougan E. K."/>
            <person name="Rhodes N."/>
            <person name="Thang M."/>
            <person name="Chan C."/>
        </authorList>
    </citation>
    <scope>NUCLEOTIDE SEQUENCE</scope>
</reference>
<feature type="region of interest" description="Disordered" evidence="2">
    <location>
        <begin position="156"/>
        <end position="186"/>
    </location>
</feature>
<feature type="compositionally biased region" description="Acidic residues" evidence="2">
    <location>
        <begin position="177"/>
        <end position="186"/>
    </location>
</feature>
<dbReference type="Proteomes" id="UP000604046">
    <property type="component" value="Unassembled WGS sequence"/>
</dbReference>
<keyword evidence="1" id="KW-0175">Coiled coil</keyword>
<gene>
    <name evidence="3" type="primary">pkgB</name>
    <name evidence="3" type="ORF">SNAT2548_LOCUS3478</name>
</gene>
<accession>A0A812I8L5</accession>
<name>A0A812I8L5_9DINO</name>
<dbReference type="AlphaFoldDB" id="A0A812I8L5"/>
<dbReference type="EMBL" id="CAJNDS010000212">
    <property type="protein sequence ID" value="CAE7029088.1"/>
    <property type="molecule type" value="Genomic_DNA"/>
</dbReference>
<evidence type="ECO:0000313" key="4">
    <source>
        <dbReference type="Proteomes" id="UP000604046"/>
    </source>
</evidence>
<protein>
    <submittedName>
        <fullName evidence="3">PkgB protein</fullName>
    </submittedName>
</protein>
<feature type="non-terminal residue" evidence="3">
    <location>
        <position position="186"/>
    </location>
</feature>